<dbReference type="PANTHER" id="PTHR44942">
    <property type="entry name" value="METHYLTRANSF_11 DOMAIN-CONTAINING PROTEIN"/>
    <property type="match status" value="1"/>
</dbReference>
<comment type="similarity">
    <text evidence="1">Belongs to the methyltransferase superfamily.</text>
</comment>
<dbReference type="Pfam" id="PF08241">
    <property type="entry name" value="Methyltransf_11"/>
    <property type="match status" value="1"/>
</dbReference>
<proteinExistence type="inferred from homology"/>
<evidence type="ECO:0000256" key="3">
    <source>
        <dbReference type="ARBA" id="ARBA00022679"/>
    </source>
</evidence>
<dbReference type="PANTHER" id="PTHR44942:SF4">
    <property type="entry name" value="METHYLTRANSFERASE TYPE 11 DOMAIN-CONTAINING PROTEIN"/>
    <property type="match status" value="1"/>
</dbReference>
<evidence type="ECO:0000256" key="4">
    <source>
        <dbReference type="SAM" id="MobiDB-lite"/>
    </source>
</evidence>
<dbReference type="AlphaFoldDB" id="A0A921MDX0"/>
<reference evidence="6" key="2">
    <citation type="submission" date="2021-09" db="EMBL/GenBank/DDBJ databases">
        <authorList>
            <person name="Gilroy R."/>
        </authorList>
    </citation>
    <scope>NUCLEOTIDE SEQUENCE</scope>
    <source>
        <strain evidence="6">ChiGjej5B5-7349</strain>
    </source>
</reference>
<dbReference type="InterPro" id="IPR013216">
    <property type="entry name" value="Methyltransf_11"/>
</dbReference>
<gene>
    <name evidence="6" type="ORF">K8V08_06635</name>
</gene>
<dbReference type="EMBL" id="DYUK01000145">
    <property type="protein sequence ID" value="HJG80071.1"/>
    <property type="molecule type" value="Genomic_DNA"/>
</dbReference>
<sequence length="263" mass="28619">MGTRFGAEAESYDRVRPRYPAGIYEWIDAHAGGPGRVADVGAGTGIFGAGLTARGWEVTGVDPDPDLLRLHPDPAVTGTAEDLPLTDGSVDLVTVAQAWHWIDPAAASAEFLRVLGGDGAVAIVLNQLDVRVEWVLRLARIMHAGDVYRPAWRPELTGFGPVETTTVPFTTEVTVETVVELARTRSYWLRSDARIRARVEGNIREFLGEEGRLLAAAAGDHREQTGAFRLPYLSLGYLSRPRASVPSHARPSRPESPGPRPRR</sequence>
<protein>
    <submittedName>
        <fullName evidence="6">Class I SAM-dependent methyltransferase</fullName>
    </submittedName>
</protein>
<dbReference type="Proteomes" id="UP000784435">
    <property type="component" value="Unassembled WGS sequence"/>
</dbReference>
<evidence type="ECO:0000256" key="1">
    <source>
        <dbReference type="ARBA" id="ARBA00008361"/>
    </source>
</evidence>
<keyword evidence="2 6" id="KW-0489">Methyltransferase</keyword>
<dbReference type="SUPFAM" id="SSF53335">
    <property type="entry name" value="S-adenosyl-L-methionine-dependent methyltransferases"/>
    <property type="match status" value="1"/>
</dbReference>
<evidence type="ECO:0000256" key="2">
    <source>
        <dbReference type="ARBA" id="ARBA00022603"/>
    </source>
</evidence>
<evidence type="ECO:0000313" key="6">
    <source>
        <dbReference type="EMBL" id="HJG80071.1"/>
    </source>
</evidence>
<feature type="region of interest" description="Disordered" evidence="4">
    <location>
        <begin position="242"/>
        <end position="263"/>
    </location>
</feature>
<reference evidence="6" key="1">
    <citation type="journal article" date="2021" name="PeerJ">
        <title>Extensive microbial diversity within the chicken gut microbiome revealed by metagenomics and culture.</title>
        <authorList>
            <person name="Gilroy R."/>
            <person name="Ravi A."/>
            <person name="Getino M."/>
            <person name="Pursley I."/>
            <person name="Horton D.L."/>
            <person name="Alikhan N.F."/>
            <person name="Baker D."/>
            <person name="Gharbi K."/>
            <person name="Hall N."/>
            <person name="Watson M."/>
            <person name="Adriaenssens E.M."/>
            <person name="Foster-Nyarko E."/>
            <person name="Jarju S."/>
            <person name="Secka A."/>
            <person name="Antonio M."/>
            <person name="Oren A."/>
            <person name="Chaudhuri R.R."/>
            <person name="La Ragione R."/>
            <person name="Hildebrand F."/>
            <person name="Pallen M.J."/>
        </authorList>
    </citation>
    <scope>NUCLEOTIDE SEQUENCE</scope>
    <source>
        <strain evidence="6">ChiGjej5B5-7349</strain>
    </source>
</reference>
<dbReference type="Gene3D" id="3.40.50.150">
    <property type="entry name" value="Vaccinia Virus protein VP39"/>
    <property type="match status" value="1"/>
</dbReference>
<feature type="domain" description="Methyltransferase type 11" evidence="5">
    <location>
        <begin position="39"/>
        <end position="123"/>
    </location>
</feature>
<dbReference type="InterPro" id="IPR029063">
    <property type="entry name" value="SAM-dependent_MTases_sf"/>
</dbReference>
<dbReference type="InterPro" id="IPR051052">
    <property type="entry name" value="Diverse_substrate_MTase"/>
</dbReference>
<evidence type="ECO:0000259" key="5">
    <source>
        <dbReference type="Pfam" id="PF08241"/>
    </source>
</evidence>
<dbReference type="GO" id="GO:0032259">
    <property type="term" value="P:methylation"/>
    <property type="evidence" value="ECO:0007669"/>
    <property type="project" value="UniProtKB-KW"/>
</dbReference>
<keyword evidence="3" id="KW-0808">Transferase</keyword>
<organism evidence="6 7">
    <name type="scientific">Brevibacterium senegalense</name>
    <dbReference type="NCBI Taxonomy" id="1033736"/>
    <lineage>
        <taxon>Bacteria</taxon>
        <taxon>Bacillati</taxon>
        <taxon>Actinomycetota</taxon>
        <taxon>Actinomycetes</taxon>
        <taxon>Micrococcales</taxon>
        <taxon>Brevibacteriaceae</taxon>
        <taxon>Brevibacterium</taxon>
    </lineage>
</organism>
<comment type="caution">
    <text evidence="6">The sequence shown here is derived from an EMBL/GenBank/DDBJ whole genome shotgun (WGS) entry which is preliminary data.</text>
</comment>
<feature type="compositionally biased region" description="Pro residues" evidence="4">
    <location>
        <begin position="254"/>
        <end position="263"/>
    </location>
</feature>
<name>A0A921MDX0_9MICO</name>
<accession>A0A921MDX0</accession>
<dbReference type="GO" id="GO:0008757">
    <property type="term" value="F:S-adenosylmethionine-dependent methyltransferase activity"/>
    <property type="evidence" value="ECO:0007669"/>
    <property type="project" value="InterPro"/>
</dbReference>
<dbReference type="CDD" id="cd02440">
    <property type="entry name" value="AdoMet_MTases"/>
    <property type="match status" value="1"/>
</dbReference>
<evidence type="ECO:0000313" key="7">
    <source>
        <dbReference type="Proteomes" id="UP000784435"/>
    </source>
</evidence>